<evidence type="ECO:0000313" key="1">
    <source>
        <dbReference type="EMBL" id="KAK9325027.1"/>
    </source>
</evidence>
<accession>A0ACC3TWI2</accession>
<dbReference type="Proteomes" id="UP001489719">
    <property type="component" value="Unassembled WGS sequence"/>
</dbReference>
<protein>
    <submittedName>
        <fullName evidence="1">Uncharacterized protein</fullName>
    </submittedName>
</protein>
<gene>
    <name evidence="1" type="ORF">V1517DRAFT_315801</name>
</gene>
<keyword evidence="2" id="KW-1185">Reference proteome</keyword>
<name>A0ACC3TWI2_9ASCO</name>
<evidence type="ECO:0000313" key="2">
    <source>
        <dbReference type="Proteomes" id="UP001489719"/>
    </source>
</evidence>
<dbReference type="EMBL" id="MU970044">
    <property type="protein sequence ID" value="KAK9325027.1"/>
    <property type="molecule type" value="Genomic_DNA"/>
</dbReference>
<sequence length="542" mass="58756">MSNPWPSPPSRDPLSIIMDMVYDFNVYSTDLINKTVQDIVENSQTIADWIIVQKDQILSGVESIPSIHISKVTVQQQPPLPPTPPVSTLRKAATWVGRNKILFGAVVLGVAGSAYVGYAYTQRKNQAKKRRRHARKAASGARIEAVVLASSPREPIAKIIAADLERRGFIVFMTVQPGEEHLVLKEDSPDIRPLIMPSPDSVDRNAAVDKFADLIDRQQHLTGVIILPDLYYPTGPVESISAYDWSDILYSKVVGSVALLSQGFIPLVRRHNSRILLLTPSILPSLCPPFHAPECVIAAALSSFALCMQRELAPQGVPFIHMRLGSFNMSVPVPSTYSSGPSSPFMAPSGSSAHGACTPTACHVRSYSPATSPYRSVNTSIRADVLSWPENIRSIYGRAYTSAVRAISGTASSIVSTASTSNRSSGSSLKELNIAIVDCLTSDEKSALRRTQFVGKGSFLYYVLGGILPETAVEWVLGITNSDPGLSGSSYMRTVHMENAESHYPAPDETPDSPLSSAISGSPYNSESESTHQDLTSSWERV</sequence>
<proteinExistence type="predicted"/>
<comment type="caution">
    <text evidence="1">The sequence shown here is derived from an EMBL/GenBank/DDBJ whole genome shotgun (WGS) entry which is preliminary data.</text>
</comment>
<reference evidence="2" key="1">
    <citation type="journal article" date="2024" name="Front. Bioeng. Biotechnol.">
        <title>Genome-scale model development and genomic sequencing of the oleaginous clade Lipomyces.</title>
        <authorList>
            <person name="Czajka J.J."/>
            <person name="Han Y."/>
            <person name="Kim J."/>
            <person name="Mondo S.J."/>
            <person name="Hofstad B.A."/>
            <person name="Robles A."/>
            <person name="Haridas S."/>
            <person name="Riley R."/>
            <person name="LaButti K."/>
            <person name="Pangilinan J."/>
            <person name="Andreopoulos W."/>
            <person name="Lipzen A."/>
            <person name="Yan J."/>
            <person name="Wang M."/>
            <person name="Ng V."/>
            <person name="Grigoriev I.V."/>
            <person name="Spatafora J.W."/>
            <person name="Magnuson J.K."/>
            <person name="Baker S.E."/>
            <person name="Pomraning K.R."/>
        </authorList>
    </citation>
    <scope>NUCLEOTIDE SEQUENCE [LARGE SCALE GENOMIC DNA]</scope>
    <source>
        <strain evidence="2">CBS 10300</strain>
    </source>
</reference>
<organism evidence="1 2">
    <name type="scientific">Lipomyces orientalis</name>
    <dbReference type="NCBI Taxonomy" id="1233043"/>
    <lineage>
        <taxon>Eukaryota</taxon>
        <taxon>Fungi</taxon>
        <taxon>Dikarya</taxon>
        <taxon>Ascomycota</taxon>
        <taxon>Saccharomycotina</taxon>
        <taxon>Lipomycetes</taxon>
        <taxon>Lipomycetales</taxon>
        <taxon>Lipomycetaceae</taxon>
        <taxon>Lipomyces</taxon>
    </lineage>
</organism>